<keyword evidence="1" id="KW-0732">Signal</keyword>
<accession>A0A1M5WD42</accession>
<sequence length="293" mass="33595">MRNPSFRLFLFLICLTFGSSLKAQEYEFFGVIKLNDTSFISYKVLFDRVNDSIQGYSLTDFAGKHETKSNIKGYYNEAENLLSFEEYDIVYTKSPVVQKDFCFVNFEGKVRNLDRVKAFSGDFKGLYADGTSCLDGMIIVNSGQEVKKRVEKIDKVVQRSRKFSDSIKKNIKVVKVLDTLTRNIIAKNENLNIFTRDQKIKLAIYDAGKEDGDVINLFVDDKPVLENYTVLHEIKHLEFDLKNAETKIRVEAVSEGTSSPNTVRLEVEDSRNFVRTITNLKEGEHAQMTLVKK</sequence>
<keyword evidence="5" id="KW-1185">Reference proteome</keyword>
<dbReference type="STRING" id="573501.SAMN04487999_1159"/>
<dbReference type="Proteomes" id="UP000290037">
    <property type="component" value="Unassembled WGS sequence"/>
</dbReference>
<protein>
    <submittedName>
        <fullName evidence="3">Uncharacterized protein</fullName>
    </submittedName>
</protein>
<proteinExistence type="predicted"/>
<organism evidence="3 4">
    <name type="scientific">Leeuwenhoekiella palythoae</name>
    <dbReference type="NCBI Taxonomy" id="573501"/>
    <lineage>
        <taxon>Bacteria</taxon>
        <taxon>Pseudomonadati</taxon>
        <taxon>Bacteroidota</taxon>
        <taxon>Flavobacteriia</taxon>
        <taxon>Flavobacteriales</taxon>
        <taxon>Flavobacteriaceae</taxon>
        <taxon>Leeuwenhoekiella</taxon>
    </lineage>
</organism>
<evidence type="ECO:0000313" key="5">
    <source>
        <dbReference type="Proteomes" id="UP000290037"/>
    </source>
</evidence>
<feature type="chain" id="PRO_5012002563" evidence="1">
    <location>
        <begin position="24"/>
        <end position="293"/>
    </location>
</feature>
<dbReference type="EMBL" id="FQXT01000002">
    <property type="protein sequence ID" value="SHH85412.1"/>
    <property type="molecule type" value="Genomic_DNA"/>
</dbReference>
<evidence type="ECO:0000313" key="2">
    <source>
        <dbReference type="EMBL" id="RXG31310.1"/>
    </source>
</evidence>
<evidence type="ECO:0000313" key="4">
    <source>
        <dbReference type="Proteomes" id="UP000184240"/>
    </source>
</evidence>
<evidence type="ECO:0000313" key="3">
    <source>
        <dbReference type="EMBL" id="SHH85412.1"/>
    </source>
</evidence>
<dbReference type="AlphaFoldDB" id="A0A1M5WD42"/>
<reference evidence="3" key="2">
    <citation type="submission" date="2016-11" db="EMBL/GenBank/DDBJ databases">
        <authorList>
            <person name="Jaros S."/>
            <person name="Januszkiewicz K."/>
            <person name="Wedrychowicz H."/>
        </authorList>
    </citation>
    <scope>NUCLEOTIDE SEQUENCE [LARGE SCALE GENOMIC DNA]</scope>
    <source>
        <strain evidence="3">DSM 19859</strain>
    </source>
</reference>
<feature type="signal peptide" evidence="1">
    <location>
        <begin position="1"/>
        <end position="23"/>
    </location>
</feature>
<dbReference type="EMBL" id="QOVN01000001">
    <property type="protein sequence ID" value="RXG31310.1"/>
    <property type="molecule type" value="Genomic_DNA"/>
</dbReference>
<reference evidence="4" key="1">
    <citation type="submission" date="2016-11" db="EMBL/GenBank/DDBJ databases">
        <authorList>
            <person name="Varghese N."/>
            <person name="Submissions S."/>
        </authorList>
    </citation>
    <scope>NUCLEOTIDE SEQUENCE [LARGE SCALE GENOMIC DNA]</scope>
    <source>
        <strain evidence="4">DSM 19859</strain>
    </source>
</reference>
<reference evidence="2 5" key="3">
    <citation type="submission" date="2018-07" db="EMBL/GenBank/DDBJ databases">
        <title>Leeuwenhoekiella genomics.</title>
        <authorList>
            <person name="Tahon G."/>
            <person name="Willems A."/>
        </authorList>
    </citation>
    <scope>NUCLEOTIDE SEQUENCE [LARGE SCALE GENOMIC DNA]</scope>
    <source>
        <strain evidence="2 5">LMG 24856</strain>
    </source>
</reference>
<dbReference type="RefSeq" id="WP_233430612.1">
    <property type="nucleotide sequence ID" value="NZ_FQXT01000002.1"/>
</dbReference>
<gene>
    <name evidence="2" type="ORF">DSM01_451</name>
    <name evidence="3" type="ORF">SAMN04487999_1159</name>
</gene>
<evidence type="ECO:0000256" key="1">
    <source>
        <dbReference type="SAM" id="SignalP"/>
    </source>
</evidence>
<name>A0A1M5WD42_9FLAO</name>
<dbReference type="Proteomes" id="UP000184240">
    <property type="component" value="Unassembled WGS sequence"/>
</dbReference>